<feature type="compositionally biased region" description="Basic and acidic residues" evidence="1">
    <location>
        <begin position="209"/>
        <end position="228"/>
    </location>
</feature>
<dbReference type="RefSeq" id="WP_331211468.1">
    <property type="nucleotide sequence ID" value="NZ_JAZGQL010000036.1"/>
</dbReference>
<dbReference type="Gene3D" id="3.40.30.10">
    <property type="entry name" value="Glutaredoxin"/>
    <property type="match status" value="1"/>
</dbReference>
<dbReference type="InterPro" id="IPR036249">
    <property type="entry name" value="Thioredoxin-like_sf"/>
</dbReference>
<organism evidence="3 4">
    <name type="scientific">Plantactinospora veratri</name>
    <dbReference type="NCBI Taxonomy" id="1436122"/>
    <lineage>
        <taxon>Bacteria</taxon>
        <taxon>Bacillati</taxon>
        <taxon>Actinomycetota</taxon>
        <taxon>Actinomycetes</taxon>
        <taxon>Micromonosporales</taxon>
        <taxon>Micromonosporaceae</taxon>
        <taxon>Plantactinospora</taxon>
    </lineage>
</organism>
<dbReference type="InterPro" id="IPR001853">
    <property type="entry name" value="DSBA-like_thioredoxin_dom"/>
</dbReference>
<evidence type="ECO:0000313" key="3">
    <source>
        <dbReference type="EMBL" id="MEE6311575.1"/>
    </source>
</evidence>
<keyword evidence="4" id="KW-1185">Reference proteome</keyword>
<dbReference type="EMBL" id="JAZGQL010000036">
    <property type="protein sequence ID" value="MEE6311575.1"/>
    <property type="molecule type" value="Genomic_DNA"/>
</dbReference>
<sequence length="261" mass="28781">MAVRRTPRFYFSLRSPYSWLAYRDLHQRYPELVSELDWVPFWEPDELSSRLLAEAGGEFVYTAMSRAKHLYVLADVRRLTAERGLTLRWPVDREPVWEIPHLGYLVAARHGVGPAYLARAYQARWVEARNICDRSTVAEIAAELGLDPAEVSGAADDPEVRRQGVGALLDIYRDGVFGVPFFVHGFDRFWGVDRLAAFAASVAAKRATAERGNAERGDAERGDAERGTAEPTQVPESGSAPEPALVGAPGRTDEGHAGGCG</sequence>
<gene>
    <name evidence="3" type="ORF">V1634_32600</name>
</gene>
<comment type="caution">
    <text evidence="3">The sequence shown here is derived from an EMBL/GenBank/DDBJ whole genome shotgun (WGS) entry which is preliminary data.</text>
</comment>
<feature type="compositionally biased region" description="Basic and acidic residues" evidence="1">
    <location>
        <begin position="251"/>
        <end position="261"/>
    </location>
</feature>
<dbReference type="PANTHER" id="PTHR42943">
    <property type="entry name" value="GLUTATHIONE S-TRANSFERASE KAPPA"/>
    <property type="match status" value="1"/>
</dbReference>
<feature type="domain" description="DSBA-like thioredoxin" evidence="2">
    <location>
        <begin position="9"/>
        <end position="200"/>
    </location>
</feature>
<protein>
    <submittedName>
        <fullName evidence="3">DsbA family protein</fullName>
    </submittedName>
</protein>
<reference evidence="3 4" key="1">
    <citation type="submission" date="2024-01" db="EMBL/GenBank/DDBJ databases">
        <title>Genome insights into Plantactinospora veratri sp. nov.</title>
        <authorList>
            <person name="Wang L."/>
        </authorList>
    </citation>
    <scope>NUCLEOTIDE SEQUENCE [LARGE SCALE GENOMIC DNA]</scope>
    <source>
        <strain evidence="3 4">NEAU-FHS4</strain>
    </source>
</reference>
<dbReference type="Proteomes" id="UP001339911">
    <property type="component" value="Unassembled WGS sequence"/>
</dbReference>
<evidence type="ECO:0000313" key="4">
    <source>
        <dbReference type="Proteomes" id="UP001339911"/>
    </source>
</evidence>
<dbReference type="InterPro" id="IPR051924">
    <property type="entry name" value="GST_Kappa/NadH"/>
</dbReference>
<dbReference type="SUPFAM" id="SSF52833">
    <property type="entry name" value="Thioredoxin-like"/>
    <property type="match status" value="1"/>
</dbReference>
<dbReference type="Pfam" id="PF01323">
    <property type="entry name" value="DSBA"/>
    <property type="match status" value="1"/>
</dbReference>
<name>A0ABU7SNN3_9ACTN</name>
<accession>A0ABU7SNN3</accession>
<evidence type="ECO:0000256" key="1">
    <source>
        <dbReference type="SAM" id="MobiDB-lite"/>
    </source>
</evidence>
<evidence type="ECO:0000259" key="2">
    <source>
        <dbReference type="Pfam" id="PF01323"/>
    </source>
</evidence>
<proteinExistence type="predicted"/>
<feature type="region of interest" description="Disordered" evidence="1">
    <location>
        <begin position="209"/>
        <end position="261"/>
    </location>
</feature>
<dbReference type="PANTHER" id="PTHR42943:SF2">
    <property type="entry name" value="GLUTATHIONE S-TRANSFERASE KAPPA 1"/>
    <property type="match status" value="1"/>
</dbReference>